<evidence type="ECO:0000313" key="2">
    <source>
        <dbReference type="Proteomes" id="UP000606044"/>
    </source>
</evidence>
<protein>
    <submittedName>
        <fullName evidence="1">Uncharacterized protein</fullName>
    </submittedName>
</protein>
<sequence>MATVAQWCFRKSDGEIAIDAVSSVDQVWRLGRLYPRADIKGAGSLPIDDSPGPMRFRVPAGLGQVADIARFPGAKPPCMLGEPVQARRWFRQEGEGARRRANAQALNW</sequence>
<reference evidence="1" key="1">
    <citation type="journal article" date="2014" name="Int. J. Syst. Evol. Microbiol.">
        <title>Complete genome sequence of Corynebacterium casei LMG S-19264T (=DSM 44701T), isolated from a smear-ripened cheese.</title>
        <authorList>
            <consortium name="US DOE Joint Genome Institute (JGI-PGF)"/>
            <person name="Walter F."/>
            <person name="Albersmeier A."/>
            <person name="Kalinowski J."/>
            <person name="Ruckert C."/>
        </authorList>
    </citation>
    <scope>NUCLEOTIDE SEQUENCE</scope>
    <source>
        <strain evidence="1">CCM 7897</strain>
    </source>
</reference>
<comment type="caution">
    <text evidence="1">The sequence shown here is derived from an EMBL/GenBank/DDBJ whole genome shotgun (WGS) entry which is preliminary data.</text>
</comment>
<reference evidence="1" key="2">
    <citation type="submission" date="2020-09" db="EMBL/GenBank/DDBJ databases">
        <authorList>
            <person name="Sun Q."/>
            <person name="Sedlacek I."/>
        </authorList>
    </citation>
    <scope>NUCLEOTIDE SEQUENCE</scope>
    <source>
        <strain evidence="1">CCM 7897</strain>
    </source>
</reference>
<organism evidence="1 2">
    <name type="scientific">Azorhizobium oxalatiphilum</name>
    <dbReference type="NCBI Taxonomy" id="980631"/>
    <lineage>
        <taxon>Bacteria</taxon>
        <taxon>Pseudomonadati</taxon>
        <taxon>Pseudomonadota</taxon>
        <taxon>Alphaproteobacteria</taxon>
        <taxon>Hyphomicrobiales</taxon>
        <taxon>Xanthobacteraceae</taxon>
        <taxon>Azorhizobium</taxon>
    </lineage>
</organism>
<keyword evidence="2" id="KW-1185">Reference proteome</keyword>
<gene>
    <name evidence="1" type="ORF">GCM10007301_25070</name>
</gene>
<proteinExistence type="predicted"/>
<dbReference type="Proteomes" id="UP000606044">
    <property type="component" value="Unassembled WGS sequence"/>
</dbReference>
<evidence type="ECO:0000313" key="1">
    <source>
        <dbReference type="EMBL" id="GGF64242.1"/>
    </source>
</evidence>
<dbReference type="EMBL" id="BMCT01000003">
    <property type="protein sequence ID" value="GGF64242.1"/>
    <property type="molecule type" value="Genomic_DNA"/>
</dbReference>
<accession>A0A917FBU9</accession>
<name>A0A917FBU9_9HYPH</name>
<dbReference type="AlphaFoldDB" id="A0A917FBU9"/>